<evidence type="ECO:0000313" key="9">
    <source>
        <dbReference type="EMBL" id="QGM93073.1"/>
    </source>
</evidence>
<reference evidence="9 10" key="2">
    <citation type="journal article" date="2021" name="AMB Express">
        <title>Isolation and characterisation of Methylocystis spp. for poly-3-hydroxybutyrate production using waste methane feedstocks.</title>
        <authorList>
            <person name="Rumah B.L."/>
            <person name="Stead C.E."/>
            <person name="Claxton Stevens B.H."/>
            <person name="Minton N.P."/>
            <person name="Grosse-Honebrink A."/>
            <person name="Zhang Y."/>
        </authorList>
    </citation>
    <scope>NUCLEOTIDE SEQUENCE [LARGE SCALE GENOMIC DNA]</scope>
    <source>
        <strain evidence="9 10">BRCS1</strain>
    </source>
</reference>
<dbReference type="PANTHER" id="PTHR23063">
    <property type="entry name" value="PHOSPHOLIPID ACYLTRANSFERASE"/>
    <property type="match status" value="1"/>
</dbReference>
<evidence type="ECO:0000256" key="4">
    <source>
        <dbReference type="ARBA" id="ARBA00022989"/>
    </source>
</evidence>
<dbReference type="SUPFAM" id="SSF69593">
    <property type="entry name" value="Glycerol-3-phosphate (1)-acyltransferase"/>
    <property type="match status" value="1"/>
</dbReference>
<dbReference type="PANTHER" id="PTHR23063:SF52">
    <property type="entry name" value="LYSOPHOSPHATIDYLCHOLINE ACYLTRANSFERASE"/>
    <property type="match status" value="1"/>
</dbReference>
<reference evidence="10" key="1">
    <citation type="submission" date="2019-09" db="EMBL/GenBank/DDBJ databases">
        <title>Isolation and complete genome sequencing of Methylocystis species.</title>
        <authorList>
            <person name="Rumah B.L."/>
            <person name="Stead C.E."/>
            <person name="Stevens B.C."/>
            <person name="Minton N.P."/>
            <person name="Grosse-Honebrink A."/>
            <person name="Zhang Y."/>
        </authorList>
    </citation>
    <scope>NUCLEOTIDE SEQUENCE [LARGE SCALE GENOMIC DNA]</scope>
    <source>
        <strain evidence="10">BRCS1</strain>
    </source>
</reference>
<dbReference type="InterPro" id="IPR002123">
    <property type="entry name" value="Plipid/glycerol_acylTrfase"/>
</dbReference>
<dbReference type="EMBL" id="CP044328">
    <property type="protein sequence ID" value="QGM93073.1"/>
    <property type="molecule type" value="Genomic_DNA"/>
</dbReference>
<name>A0ABX6EE09_9HYPH</name>
<dbReference type="SMART" id="SM00563">
    <property type="entry name" value="PlsC"/>
    <property type="match status" value="1"/>
</dbReference>
<proteinExistence type="predicted"/>
<keyword evidence="5" id="KW-0443">Lipid metabolism</keyword>
<dbReference type="Pfam" id="PF01553">
    <property type="entry name" value="Acyltransferase"/>
    <property type="match status" value="1"/>
</dbReference>
<keyword evidence="4" id="KW-1133">Transmembrane helix</keyword>
<dbReference type="Proteomes" id="UP000424673">
    <property type="component" value="Chromosome"/>
</dbReference>
<dbReference type="GO" id="GO:0016746">
    <property type="term" value="F:acyltransferase activity"/>
    <property type="evidence" value="ECO:0007669"/>
    <property type="project" value="UniProtKB-KW"/>
</dbReference>
<comment type="subcellular location">
    <subcellularLocation>
        <location evidence="1">Membrane</location>
    </subcellularLocation>
</comment>
<protein>
    <submittedName>
        <fullName evidence="9">1-acyl-sn-glycerol-3-phosphate acyltransferase</fullName>
    </submittedName>
</protein>
<keyword evidence="3" id="KW-0812">Transmembrane</keyword>
<dbReference type="RefSeq" id="WP_154450964.1">
    <property type="nucleotide sequence ID" value="NZ_CP044328.1"/>
</dbReference>
<gene>
    <name evidence="9" type="ORF">F7D13_03025</name>
</gene>
<evidence type="ECO:0000256" key="6">
    <source>
        <dbReference type="ARBA" id="ARBA00023136"/>
    </source>
</evidence>
<evidence type="ECO:0000256" key="3">
    <source>
        <dbReference type="ARBA" id="ARBA00022692"/>
    </source>
</evidence>
<dbReference type="CDD" id="cd07989">
    <property type="entry name" value="LPLAT_AGPAT-like"/>
    <property type="match status" value="1"/>
</dbReference>
<keyword evidence="2" id="KW-0808">Transferase</keyword>
<evidence type="ECO:0000256" key="1">
    <source>
        <dbReference type="ARBA" id="ARBA00004370"/>
    </source>
</evidence>
<sequence length="269" mass="28939">MAYLRALAFVITLAGALLFLVPLQALARQRGWQIQHTIQTRFCRVICAVIGIKVEARGALPSTAPRFVVANHVSWTDIIALASLYPFVFLAKSEVASWPVLGLLARLQGTVFIERGAKQDIARVNDSLADVLRAGGDLVVFPEGTSSDGAAVLPFRSAHFAPLEAMAARGEAPTLAPVAISYSDGARRIDVGWYGDMTFLPHLWSLMQRGRTQCRIVFGDAIETSAKDRKMLAAETCASVRELLASVGGAEGSDRPLVLRDASFARSSG</sequence>
<accession>A0ABX6EE09</accession>
<keyword evidence="7 9" id="KW-0012">Acyltransferase</keyword>
<keyword evidence="10" id="KW-1185">Reference proteome</keyword>
<evidence type="ECO:0000256" key="2">
    <source>
        <dbReference type="ARBA" id="ARBA00022679"/>
    </source>
</evidence>
<evidence type="ECO:0000313" key="10">
    <source>
        <dbReference type="Proteomes" id="UP000424673"/>
    </source>
</evidence>
<organism evidence="9 10">
    <name type="scientific">Methylocystis rosea</name>
    <dbReference type="NCBI Taxonomy" id="173366"/>
    <lineage>
        <taxon>Bacteria</taxon>
        <taxon>Pseudomonadati</taxon>
        <taxon>Pseudomonadota</taxon>
        <taxon>Alphaproteobacteria</taxon>
        <taxon>Hyphomicrobiales</taxon>
        <taxon>Methylocystaceae</taxon>
        <taxon>Methylocystis</taxon>
    </lineage>
</organism>
<evidence type="ECO:0000256" key="7">
    <source>
        <dbReference type="ARBA" id="ARBA00023315"/>
    </source>
</evidence>
<evidence type="ECO:0000259" key="8">
    <source>
        <dbReference type="SMART" id="SM00563"/>
    </source>
</evidence>
<keyword evidence="6" id="KW-0472">Membrane</keyword>
<feature type="domain" description="Phospholipid/glycerol acyltransferase" evidence="8">
    <location>
        <begin position="66"/>
        <end position="183"/>
    </location>
</feature>
<evidence type="ECO:0000256" key="5">
    <source>
        <dbReference type="ARBA" id="ARBA00023098"/>
    </source>
</evidence>